<dbReference type="Gene3D" id="1.10.439.10">
    <property type="entry name" value="Penicillin Amidohydrolase, domain 1"/>
    <property type="match status" value="1"/>
</dbReference>
<comment type="similarity">
    <text evidence="1">Belongs to the peptidase S45 family.</text>
</comment>
<sequence>MQRPGTQAVRVEEIAVEGLAAAAEIVVDRWGIPHLRAEGLDDLFVVQGFNAARDRLWQIDLWRKRGLGLLAADFGPGYLAQDRAARLFLYRGDMAAEWVAYAPDAEAICTAFVAGINAYVALAEREPERLPPEFRRFGTRPARWAAADVVRIRSHGLTRNALSEIVRANVLSRADAATDRLRKVLEPAVSPRIAEGLDLAAIPLEAADVFKLATAPVTFDRARLAASLAEAWEWTKVNDLGEVVHRSAPAAPPAGTEELQGSNNWVVHGSRTASGRPILAGDPHRTHAVPSLRYLVHLTAPGFDAIGAGEPAVPGISMGHNGEIAFGLTIFGADQEDVYVYETKEDDALAYRYRGGFEAMTVVKERFAVKGAPDQVLALKFTRHGPVIHEDPASGQAIAVRSVWFEPGAAAYLTSISAMRARNLGEFRAAMRRWGAPSVNQIYADVRGTIAWMPAGYTPVRPNWDGLTPVPGDGRYEWAGMLDPDLLPMVVDPPEGFLATANEMNLGADWPHAERRVGYEWLENSRATRIRAVLGADAAHTVAASCALQTDTLSMPAARLKHILAGLGTQNADAARGLALLAAWDGSVEAGSAAAALFELWWTKHLVPALLVRVVADPAVRALIAPVDPAGVLEALEQPDGRFGAHPQEARDALLLETLAAAVRDAAAHLGGEAQWAWGALHHGYFEHAMSAVAEPAAGPVLDVGPLPKGGDGSTVMLAAYRPSDFRIVTGASVRFVVDVGDWDRSLCINTPGQSGDPRSPHYRDLALLWARGDYVPLLYSREAVERAAELRLLLSPARSGEAASDAPRATAQM</sequence>
<dbReference type="Gene3D" id="1.10.1400.10">
    <property type="match status" value="1"/>
</dbReference>
<gene>
    <name evidence="4" type="ORF">QNA08_08085</name>
</gene>
<comment type="caution">
    <text evidence="4">The sequence shown here is derived from an EMBL/GenBank/DDBJ whole genome shotgun (WGS) entry which is preliminary data.</text>
</comment>
<dbReference type="GO" id="GO:0016787">
    <property type="term" value="F:hydrolase activity"/>
    <property type="evidence" value="ECO:0007669"/>
    <property type="project" value="UniProtKB-KW"/>
</dbReference>
<reference evidence="4 5" key="1">
    <citation type="submission" date="2023-05" db="EMBL/GenBank/DDBJ databases">
        <title>Chelatococcus sp. nov., a moderately thermophilic bacterium isolated from hot spring microbial mat.</title>
        <authorList>
            <person name="Hu C.-J."/>
            <person name="Li W.-J."/>
        </authorList>
    </citation>
    <scope>NUCLEOTIDE SEQUENCE [LARGE SCALE GENOMIC DNA]</scope>
    <source>
        <strain evidence="4 5">SYSU G07232</strain>
    </source>
</reference>
<organism evidence="4 5">
    <name type="scientific">Chelatococcus albus</name>
    <dbReference type="NCBI Taxonomy" id="3047466"/>
    <lineage>
        <taxon>Bacteria</taxon>
        <taxon>Pseudomonadati</taxon>
        <taxon>Pseudomonadota</taxon>
        <taxon>Alphaproteobacteria</taxon>
        <taxon>Hyphomicrobiales</taxon>
        <taxon>Chelatococcaceae</taxon>
        <taxon>Chelatococcus</taxon>
    </lineage>
</organism>
<evidence type="ECO:0000313" key="4">
    <source>
        <dbReference type="EMBL" id="MDJ1158190.1"/>
    </source>
</evidence>
<dbReference type="PANTHER" id="PTHR34218:SF4">
    <property type="entry name" value="ACYL-HOMOSERINE LACTONE ACYLASE QUIP"/>
    <property type="match status" value="1"/>
</dbReference>
<evidence type="ECO:0000256" key="3">
    <source>
        <dbReference type="ARBA" id="ARBA00023145"/>
    </source>
</evidence>
<evidence type="ECO:0000313" key="5">
    <source>
        <dbReference type="Proteomes" id="UP001321492"/>
    </source>
</evidence>
<dbReference type="PIRSF" id="PIRSF001227">
    <property type="entry name" value="Pen_acylase"/>
    <property type="match status" value="1"/>
</dbReference>
<accession>A0ABT7AFN8</accession>
<dbReference type="PANTHER" id="PTHR34218">
    <property type="entry name" value="PEPTIDASE S45 PENICILLIN AMIDASE"/>
    <property type="match status" value="1"/>
</dbReference>
<proteinExistence type="inferred from homology"/>
<keyword evidence="5" id="KW-1185">Reference proteome</keyword>
<dbReference type="Gene3D" id="2.30.120.10">
    <property type="match status" value="1"/>
</dbReference>
<dbReference type="EC" id="3.5.1.-" evidence="4"/>
<evidence type="ECO:0000256" key="1">
    <source>
        <dbReference type="ARBA" id="ARBA00006586"/>
    </source>
</evidence>
<dbReference type="InterPro" id="IPR023343">
    <property type="entry name" value="Penicillin_amidase_dom1"/>
</dbReference>
<dbReference type="InterPro" id="IPR043146">
    <property type="entry name" value="Penicillin_amidase_N_B-knob"/>
</dbReference>
<dbReference type="Gene3D" id="3.60.20.10">
    <property type="entry name" value="Glutamine Phosphoribosylpyrophosphate, subunit 1, domain 1"/>
    <property type="match status" value="1"/>
</dbReference>
<dbReference type="RefSeq" id="WP_283740190.1">
    <property type="nucleotide sequence ID" value="NZ_JASJEV010000004.1"/>
</dbReference>
<dbReference type="SUPFAM" id="SSF56235">
    <property type="entry name" value="N-terminal nucleophile aminohydrolases (Ntn hydrolases)"/>
    <property type="match status" value="1"/>
</dbReference>
<dbReference type="InterPro" id="IPR029055">
    <property type="entry name" value="Ntn_hydrolases_N"/>
</dbReference>
<name>A0ABT7AFN8_9HYPH</name>
<dbReference type="InterPro" id="IPR002692">
    <property type="entry name" value="S45"/>
</dbReference>
<dbReference type="EMBL" id="JASJEV010000004">
    <property type="protein sequence ID" value="MDJ1158190.1"/>
    <property type="molecule type" value="Genomic_DNA"/>
</dbReference>
<dbReference type="InterPro" id="IPR043147">
    <property type="entry name" value="Penicillin_amidase_A-knob"/>
</dbReference>
<dbReference type="Proteomes" id="UP001321492">
    <property type="component" value="Unassembled WGS sequence"/>
</dbReference>
<keyword evidence="2 4" id="KW-0378">Hydrolase</keyword>
<dbReference type="Pfam" id="PF01804">
    <property type="entry name" value="Penicil_amidase"/>
    <property type="match status" value="1"/>
</dbReference>
<evidence type="ECO:0000256" key="2">
    <source>
        <dbReference type="ARBA" id="ARBA00022801"/>
    </source>
</evidence>
<protein>
    <submittedName>
        <fullName evidence="4">Penicillin acylase family protein</fullName>
        <ecNumber evidence="4">3.5.1.-</ecNumber>
    </submittedName>
</protein>
<dbReference type="CDD" id="cd03747">
    <property type="entry name" value="Ntn_PGA_like"/>
    <property type="match status" value="1"/>
</dbReference>
<dbReference type="InterPro" id="IPR014395">
    <property type="entry name" value="Pen/GL7ACA/AHL_acylase"/>
</dbReference>
<keyword evidence="3" id="KW-0865">Zymogen</keyword>